<proteinExistence type="predicted"/>
<comment type="caution">
    <text evidence="1">The sequence shown here is derived from an EMBL/GenBank/DDBJ whole genome shotgun (WGS) entry which is preliminary data.</text>
</comment>
<evidence type="ECO:0000313" key="1">
    <source>
        <dbReference type="EMBL" id="KAL3692436.1"/>
    </source>
</evidence>
<keyword evidence="2" id="KW-1185">Reference proteome</keyword>
<evidence type="ECO:0000313" key="2">
    <source>
        <dbReference type="Proteomes" id="UP001633002"/>
    </source>
</evidence>
<dbReference type="EMBL" id="JBJQOH010000003">
    <property type="protein sequence ID" value="KAL3692436.1"/>
    <property type="molecule type" value="Genomic_DNA"/>
</dbReference>
<reference evidence="1 2" key="1">
    <citation type="submission" date="2024-09" db="EMBL/GenBank/DDBJ databases">
        <title>Chromosome-scale assembly of Riccia sorocarpa.</title>
        <authorList>
            <person name="Paukszto L."/>
        </authorList>
    </citation>
    <scope>NUCLEOTIDE SEQUENCE [LARGE SCALE GENOMIC DNA]</scope>
    <source>
        <strain evidence="1">LP-2024</strain>
        <tissue evidence="1">Aerial parts of the thallus</tissue>
    </source>
</reference>
<name>A0ABD3HNP9_9MARC</name>
<dbReference type="Proteomes" id="UP001633002">
    <property type="component" value="Unassembled WGS sequence"/>
</dbReference>
<protein>
    <submittedName>
        <fullName evidence="1">Uncharacterized protein</fullName>
    </submittedName>
</protein>
<sequence length="216" mass="24479">MSVGPTRGAGSSMVEEVIAPSVNRTLSEPAARISSAVINSSKLSSRSSLDGSSDYGPRVTEIYLSSQDGEKFSVPVLIAVQLSAKLRRFISTLERASAGMSRSETQSYCKRASLEVPCSTETLRVLVDFFTAKLQLDIKLSQEKTEMSVKQQQEYWREYLYVRVGWRMDLDLFADETVQVAEFLRMNSLFDLLWCCFRLRIMSLYDEKDPTEVYMD</sequence>
<accession>A0ABD3HNP9</accession>
<gene>
    <name evidence="1" type="ORF">R1sor_006087</name>
</gene>
<organism evidence="1 2">
    <name type="scientific">Riccia sorocarpa</name>
    <dbReference type="NCBI Taxonomy" id="122646"/>
    <lineage>
        <taxon>Eukaryota</taxon>
        <taxon>Viridiplantae</taxon>
        <taxon>Streptophyta</taxon>
        <taxon>Embryophyta</taxon>
        <taxon>Marchantiophyta</taxon>
        <taxon>Marchantiopsida</taxon>
        <taxon>Marchantiidae</taxon>
        <taxon>Marchantiales</taxon>
        <taxon>Ricciaceae</taxon>
        <taxon>Riccia</taxon>
    </lineage>
</organism>
<dbReference type="AlphaFoldDB" id="A0ABD3HNP9"/>